<dbReference type="EMBL" id="MU129036">
    <property type="protein sequence ID" value="KAF9509370.1"/>
    <property type="molecule type" value="Genomic_DNA"/>
</dbReference>
<feature type="compositionally biased region" description="Polar residues" evidence="1">
    <location>
        <begin position="112"/>
        <end position="127"/>
    </location>
</feature>
<evidence type="ECO:0000313" key="2">
    <source>
        <dbReference type="EMBL" id="KAF9509370.1"/>
    </source>
</evidence>
<sequence>MPARPKPNIRMPTQCPPTKRAWAKCHPPNKTTHTTPAKAGHRLNQKLLDEHMPNEPPLPNDNLPNEPPPDENLPNEDMPTTHPLQRVCGHRLNEPPLPNSNPPNEQPPNKDLPNQNPLNEGPTQTTHPLRRATI</sequence>
<keyword evidence="3" id="KW-1185">Reference proteome</keyword>
<evidence type="ECO:0000313" key="3">
    <source>
        <dbReference type="Proteomes" id="UP000886523"/>
    </source>
</evidence>
<reference evidence="2" key="1">
    <citation type="journal article" date="2020" name="Nat. Commun.">
        <title>Large-scale genome sequencing of mycorrhizal fungi provides insights into the early evolution of symbiotic traits.</title>
        <authorList>
            <person name="Miyauchi S."/>
            <person name="Kiss E."/>
            <person name="Kuo A."/>
            <person name="Drula E."/>
            <person name="Kohler A."/>
            <person name="Sanchez-Garcia M."/>
            <person name="Morin E."/>
            <person name="Andreopoulos B."/>
            <person name="Barry K.W."/>
            <person name="Bonito G."/>
            <person name="Buee M."/>
            <person name="Carver A."/>
            <person name="Chen C."/>
            <person name="Cichocki N."/>
            <person name="Clum A."/>
            <person name="Culley D."/>
            <person name="Crous P.W."/>
            <person name="Fauchery L."/>
            <person name="Girlanda M."/>
            <person name="Hayes R.D."/>
            <person name="Keri Z."/>
            <person name="LaButti K."/>
            <person name="Lipzen A."/>
            <person name="Lombard V."/>
            <person name="Magnuson J."/>
            <person name="Maillard F."/>
            <person name="Murat C."/>
            <person name="Nolan M."/>
            <person name="Ohm R.A."/>
            <person name="Pangilinan J."/>
            <person name="Pereira M.F."/>
            <person name="Perotto S."/>
            <person name="Peter M."/>
            <person name="Pfister S."/>
            <person name="Riley R."/>
            <person name="Sitrit Y."/>
            <person name="Stielow J.B."/>
            <person name="Szollosi G."/>
            <person name="Zifcakova L."/>
            <person name="Stursova M."/>
            <person name="Spatafora J.W."/>
            <person name="Tedersoo L."/>
            <person name="Vaario L.M."/>
            <person name="Yamada A."/>
            <person name="Yan M."/>
            <person name="Wang P."/>
            <person name="Xu J."/>
            <person name="Bruns T."/>
            <person name="Baldrian P."/>
            <person name="Vilgalys R."/>
            <person name="Dunand C."/>
            <person name="Henrissat B."/>
            <person name="Grigoriev I.V."/>
            <person name="Hibbett D."/>
            <person name="Nagy L.G."/>
            <person name="Martin F.M."/>
        </authorList>
    </citation>
    <scope>NUCLEOTIDE SEQUENCE</scope>
    <source>
        <strain evidence="2">UP504</strain>
    </source>
</reference>
<name>A0A9P6AQ35_9AGAM</name>
<comment type="caution">
    <text evidence="2">The sequence shown here is derived from an EMBL/GenBank/DDBJ whole genome shotgun (WGS) entry which is preliminary data.</text>
</comment>
<proteinExistence type="predicted"/>
<feature type="compositionally biased region" description="Pro residues" evidence="1">
    <location>
        <begin position="54"/>
        <end position="71"/>
    </location>
</feature>
<accession>A0A9P6AQ35</accession>
<feature type="compositionally biased region" description="Pro residues" evidence="1">
    <location>
        <begin position="95"/>
        <end position="106"/>
    </location>
</feature>
<evidence type="ECO:0000256" key="1">
    <source>
        <dbReference type="SAM" id="MobiDB-lite"/>
    </source>
</evidence>
<organism evidence="2 3">
    <name type="scientific">Hydnum rufescens UP504</name>
    <dbReference type="NCBI Taxonomy" id="1448309"/>
    <lineage>
        <taxon>Eukaryota</taxon>
        <taxon>Fungi</taxon>
        <taxon>Dikarya</taxon>
        <taxon>Basidiomycota</taxon>
        <taxon>Agaricomycotina</taxon>
        <taxon>Agaricomycetes</taxon>
        <taxon>Cantharellales</taxon>
        <taxon>Hydnaceae</taxon>
        <taxon>Hydnum</taxon>
    </lineage>
</organism>
<dbReference type="Proteomes" id="UP000886523">
    <property type="component" value="Unassembled WGS sequence"/>
</dbReference>
<dbReference type="AlphaFoldDB" id="A0A9P6AQ35"/>
<gene>
    <name evidence="2" type="ORF">BS47DRAFT_1365264</name>
</gene>
<protein>
    <submittedName>
        <fullName evidence="2">Uncharacterized protein</fullName>
    </submittedName>
</protein>
<feature type="region of interest" description="Disordered" evidence="1">
    <location>
        <begin position="1"/>
        <end position="134"/>
    </location>
</feature>